<evidence type="ECO:0000313" key="2">
    <source>
        <dbReference type="Proteomes" id="UP000829398"/>
    </source>
</evidence>
<comment type="caution">
    <text evidence="1">The sequence shown here is derived from an EMBL/GenBank/DDBJ whole genome shotgun (WGS) entry which is preliminary data.</text>
</comment>
<proteinExistence type="predicted"/>
<organism evidence="1 2">
    <name type="scientific">Citrus sinensis</name>
    <name type="common">Sweet orange</name>
    <name type="synonym">Citrus aurantium var. sinensis</name>
    <dbReference type="NCBI Taxonomy" id="2711"/>
    <lineage>
        <taxon>Eukaryota</taxon>
        <taxon>Viridiplantae</taxon>
        <taxon>Streptophyta</taxon>
        <taxon>Embryophyta</taxon>
        <taxon>Tracheophyta</taxon>
        <taxon>Spermatophyta</taxon>
        <taxon>Magnoliopsida</taxon>
        <taxon>eudicotyledons</taxon>
        <taxon>Gunneridae</taxon>
        <taxon>Pentapetalae</taxon>
        <taxon>rosids</taxon>
        <taxon>malvids</taxon>
        <taxon>Sapindales</taxon>
        <taxon>Rutaceae</taxon>
        <taxon>Aurantioideae</taxon>
        <taxon>Citrus</taxon>
    </lineage>
</organism>
<reference evidence="2" key="1">
    <citation type="journal article" date="2023" name="Hortic. Res.">
        <title>A chromosome-level phased genome enabling allele-level studies in sweet orange: a case study on citrus Huanglongbing tolerance.</title>
        <authorList>
            <person name="Wu B."/>
            <person name="Yu Q."/>
            <person name="Deng Z."/>
            <person name="Duan Y."/>
            <person name="Luo F."/>
            <person name="Gmitter F. Jr."/>
        </authorList>
    </citation>
    <scope>NUCLEOTIDE SEQUENCE [LARGE SCALE GENOMIC DNA]</scope>
    <source>
        <strain evidence="2">cv. Valencia</strain>
    </source>
</reference>
<gene>
    <name evidence="1" type="ORF">KPL71_003207</name>
</gene>
<keyword evidence="2" id="KW-1185">Reference proteome</keyword>
<dbReference type="Proteomes" id="UP000829398">
    <property type="component" value="Chromosome 2"/>
</dbReference>
<sequence>MFVLVGCIRTWKYRRPYIEAWWRENKTRGNIWLDVAPTQELLPWPSSAPPFRVNEDIKKLKIYPKLVNPVEVRIYRSVLETFRLEDNKDVWWFVMADDDTLFFLDNLVEVLGKYDHTKYYYIGTNSECIKSNYDFSFDMGYGGAGYALSYALVEALASTIDECIERYPHLYVSDYLSSSCSADLGVDLIIEKGIHQIDLRGDISGLLSSHPKSPLITLHHFDAIAPIFPSMNRTEAVNHLMKPAKLDQSRLLQQSICYLRQSNWTFSISWGYSAHIYESIFPRSILRRPLETFRPWKEDRPPLFMFNTRRPSNDPCKAPHVFSLEGVLDRDEGSSSHEHIITTYSRSLQRNLPACSSNGNHSADPIVKIQVFSSSTGRKEPQIAGKTTKTAAPTVPSFTGFRRDLASTTVINPLLSTSSTSFVIPHLRSTNPSPESKHHQTVTTYLKFPAKTPPFPTNHKHHHEQLQVLVRQAPVAPSLGAKGACRTKPWCTPVAPSLGAKGACRTKPWCTPVAPKLGATGTLSSDSSPDSDQ</sequence>
<accession>A0ACB8MW67</accession>
<dbReference type="EMBL" id="CM039171">
    <property type="protein sequence ID" value="KAH9789894.1"/>
    <property type="molecule type" value="Genomic_DNA"/>
</dbReference>
<evidence type="ECO:0000313" key="1">
    <source>
        <dbReference type="EMBL" id="KAH9789894.1"/>
    </source>
</evidence>
<name>A0ACB8MW67_CITSI</name>
<protein>
    <submittedName>
        <fullName evidence="1">Uncharacterized protein</fullName>
    </submittedName>
</protein>